<protein>
    <submittedName>
        <fullName evidence="1">13411_t:CDS:1</fullName>
    </submittedName>
</protein>
<reference evidence="1" key="1">
    <citation type="submission" date="2021-06" db="EMBL/GenBank/DDBJ databases">
        <authorList>
            <person name="Kallberg Y."/>
            <person name="Tangrot J."/>
            <person name="Rosling A."/>
        </authorList>
    </citation>
    <scope>NUCLEOTIDE SEQUENCE</scope>
    <source>
        <strain evidence="1">CL551</strain>
    </source>
</reference>
<evidence type="ECO:0000313" key="1">
    <source>
        <dbReference type="EMBL" id="CAG8685884.1"/>
    </source>
</evidence>
<gene>
    <name evidence="1" type="ORF">AMORRO_LOCUS11462</name>
</gene>
<dbReference type="AlphaFoldDB" id="A0A9N9HKV9"/>
<accession>A0A9N9HKV9</accession>
<evidence type="ECO:0000313" key="2">
    <source>
        <dbReference type="Proteomes" id="UP000789342"/>
    </source>
</evidence>
<dbReference type="Proteomes" id="UP000789342">
    <property type="component" value="Unassembled WGS sequence"/>
</dbReference>
<keyword evidence="2" id="KW-1185">Reference proteome</keyword>
<organism evidence="1 2">
    <name type="scientific">Acaulospora morrowiae</name>
    <dbReference type="NCBI Taxonomy" id="94023"/>
    <lineage>
        <taxon>Eukaryota</taxon>
        <taxon>Fungi</taxon>
        <taxon>Fungi incertae sedis</taxon>
        <taxon>Mucoromycota</taxon>
        <taxon>Glomeromycotina</taxon>
        <taxon>Glomeromycetes</taxon>
        <taxon>Diversisporales</taxon>
        <taxon>Acaulosporaceae</taxon>
        <taxon>Acaulospora</taxon>
    </lineage>
</organism>
<sequence>MSGRLIIQVRSDAPRIYRRLARYINQPIQSLALQLYYIHRRIRGDDILQLSVRRIAANRESSYIRLSTRYIWLRLLNRNQKRIYAEIARQVNMSRLTMPARSRRNRVRTLRTPLEQNQATVLRNSFLAEPPQNQMAQDQDEREILNSDLFNGSPQQFCFFGSTPSQ</sequence>
<dbReference type="EMBL" id="CAJVPV010014609">
    <property type="protein sequence ID" value="CAG8685884.1"/>
    <property type="molecule type" value="Genomic_DNA"/>
</dbReference>
<name>A0A9N9HKV9_9GLOM</name>
<proteinExistence type="predicted"/>
<comment type="caution">
    <text evidence="1">The sequence shown here is derived from an EMBL/GenBank/DDBJ whole genome shotgun (WGS) entry which is preliminary data.</text>
</comment>
<dbReference type="OrthoDB" id="10412177at2759"/>